<sequence length="703" mass="76687">MEYSTLDNGRSIEGNRSLTDSLDSVRKPEANEKRHPFGHRRLNSSSSSLRKGTRSQPKLALFDVLGHILRIVVPLALLSLLIAATTLQGRPATDDEFARWDTAISVTASLFPMLFAFVMGHAIYEVARTKLEHGTALETLEQLIGSRTLGGAIMTPFGLSAFNLLGIILLALWCLSPLGSQALLRTLSITLRPMVTNVTTVYQDVRCHTPLSDTGPVSPQSLGFYNVRFSNFAGRFGSVLQVPSDMQSDSMDIWGNVRIPFLAEEGHDEQGEGGWQDVAWTDDPSRFSSLAGLPISSLPEGNNTLDIESSYIHLDCFNKTKFSFGDHDPISITSMNVLGNELSGPDPKYLDNSTWFGLRQTNETRGGFTGANVFWEMALDRFVHPIWWDNGKNSVPGTAATSRIGRLTRRLGPARTAPNCSSRSMASGPDPPTSSSARSSTTAPWPRGLRLRPIVASPSATSRVEWTAARNEMRGETAPPSPSGPLGIARQLPLATERSAGKSDLAVQWLNHSSIKPASYANSGPTLEDEDVDLKTFSTRFAQVLNTYIVLSTYAMNLAGEEVLSPNTTVMVQNSKLELVYQLDKRWVTVAFACCGVLLASCVASLFLAFKAMSPEVLGFASSSIRDSKLIDFPPTLGSMEGLEVSKQYGKMRVRYGYSDLTLEGQRLVGIDREEETALLLGQTPESKRGWSKSGKEAMYAPA</sequence>
<feature type="transmembrane region" description="Helical" evidence="2">
    <location>
        <begin position="59"/>
        <end position="83"/>
    </location>
</feature>
<keyword evidence="2" id="KW-0472">Membrane</keyword>
<keyword evidence="2" id="KW-0812">Transmembrane</keyword>
<evidence type="ECO:0000313" key="3">
    <source>
        <dbReference type="EMBL" id="KAH7375913.1"/>
    </source>
</evidence>
<reference evidence="3" key="1">
    <citation type="journal article" date="2021" name="Nat. Commun.">
        <title>Genetic determinants of endophytism in the Arabidopsis root mycobiome.</title>
        <authorList>
            <person name="Mesny F."/>
            <person name="Miyauchi S."/>
            <person name="Thiergart T."/>
            <person name="Pickel B."/>
            <person name="Atanasova L."/>
            <person name="Karlsson M."/>
            <person name="Huettel B."/>
            <person name="Barry K.W."/>
            <person name="Haridas S."/>
            <person name="Chen C."/>
            <person name="Bauer D."/>
            <person name="Andreopoulos W."/>
            <person name="Pangilinan J."/>
            <person name="LaButti K."/>
            <person name="Riley R."/>
            <person name="Lipzen A."/>
            <person name="Clum A."/>
            <person name="Drula E."/>
            <person name="Henrissat B."/>
            <person name="Kohler A."/>
            <person name="Grigoriev I.V."/>
            <person name="Martin F.M."/>
            <person name="Hacquard S."/>
        </authorList>
    </citation>
    <scope>NUCLEOTIDE SEQUENCE</scope>
    <source>
        <strain evidence="3">MPI-CAGE-AT-0016</strain>
    </source>
</reference>
<feature type="compositionally biased region" description="Low complexity" evidence="1">
    <location>
        <begin position="433"/>
        <end position="446"/>
    </location>
</feature>
<name>A0A8K0TVG1_9PEZI</name>
<feature type="region of interest" description="Disordered" evidence="1">
    <location>
        <begin position="684"/>
        <end position="703"/>
    </location>
</feature>
<evidence type="ECO:0000256" key="1">
    <source>
        <dbReference type="SAM" id="MobiDB-lite"/>
    </source>
</evidence>
<feature type="compositionally biased region" description="Basic and acidic residues" evidence="1">
    <location>
        <begin position="23"/>
        <end position="35"/>
    </location>
</feature>
<keyword evidence="4" id="KW-1185">Reference proteome</keyword>
<dbReference type="Proteomes" id="UP000813385">
    <property type="component" value="Unassembled WGS sequence"/>
</dbReference>
<feature type="region of interest" description="Disordered" evidence="1">
    <location>
        <begin position="1"/>
        <end position="52"/>
    </location>
</feature>
<feature type="compositionally biased region" description="Polar residues" evidence="1">
    <location>
        <begin position="1"/>
        <end position="22"/>
    </location>
</feature>
<evidence type="ECO:0000313" key="4">
    <source>
        <dbReference type="Proteomes" id="UP000813385"/>
    </source>
</evidence>
<dbReference type="AlphaFoldDB" id="A0A8K0TVG1"/>
<gene>
    <name evidence="3" type="ORF">B0T11DRAFT_14855</name>
</gene>
<dbReference type="EMBL" id="JAGPXD010000001">
    <property type="protein sequence ID" value="KAH7375913.1"/>
    <property type="molecule type" value="Genomic_DNA"/>
</dbReference>
<protein>
    <submittedName>
        <fullName evidence="3">Uncharacterized protein</fullName>
    </submittedName>
</protein>
<feature type="transmembrane region" description="Helical" evidence="2">
    <location>
        <begin position="587"/>
        <end position="610"/>
    </location>
</feature>
<feature type="region of interest" description="Disordered" evidence="1">
    <location>
        <begin position="394"/>
        <end position="454"/>
    </location>
</feature>
<dbReference type="OrthoDB" id="3692311at2759"/>
<organism evidence="3 4">
    <name type="scientific">Plectosphaerella cucumerina</name>
    <dbReference type="NCBI Taxonomy" id="40658"/>
    <lineage>
        <taxon>Eukaryota</taxon>
        <taxon>Fungi</taxon>
        <taxon>Dikarya</taxon>
        <taxon>Ascomycota</taxon>
        <taxon>Pezizomycotina</taxon>
        <taxon>Sordariomycetes</taxon>
        <taxon>Hypocreomycetidae</taxon>
        <taxon>Glomerellales</taxon>
        <taxon>Plectosphaerellaceae</taxon>
        <taxon>Plectosphaerella</taxon>
    </lineage>
</organism>
<comment type="caution">
    <text evidence="3">The sequence shown here is derived from an EMBL/GenBank/DDBJ whole genome shotgun (WGS) entry which is preliminary data.</text>
</comment>
<feature type="transmembrane region" description="Helical" evidence="2">
    <location>
        <begin position="103"/>
        <end position="127"/>
    </location>
</feature>
<feature type="transmembrane region" description="Helical" evidence="2">
    <location>
        <begin position="148"/>
        <end position="173"/>
    </location>
</feature>
<keyword evidence="2" id="KW-1133">Transmembrane helix</keyword>
<proteinExistence type="predicted"/>
<evidence type="ECO:0000256" key="2">
    <source>
        <dbReference type="SAM" id="Phobius"/>
    </source>
</evidence>
<accession>A0A8K0TVG1</accession>